<dbReference type="GO" id="GO:0009267">
    <property type="term" value="P:cellular response to starvation"/>
    <property type="evidence" value="ECO:0007669"/>
    <property type="project" value="TreeGrafter"/>
</dbReference>
<dbReference type="PROSITE" id="PS51417">
    <property type="entry name" value="ARF"/>
    <property type="match status" value="1"/>
</dbReference>
<dbReference type="SUPFAM" id="SSF52540">
    <property type="entry name" value="P-loop containing nucleoside triphosphate hydrolases"/>
    <property type="match status" value="1"/>
</dbReference>
<dbReference type="InterPro" id="IPR027417">
    <property type="entry name" value="P-loop_NTPase"/>
</dbReference>
<evidence type="ECO:0000313" key="3">
    <source>
        <dbReference type="EMBL" id="KKN64820.1"/>
    </source>
</evidence>
<dbReference type="GO" id="GO:0010507">
    <property type="term" value="P:negative regulation of autophagy"/>
    <property type="evidence" value="ECO:0007669"/>
    <property type="project" value="TreeGrafter"/>
</dbReference>
<dbReference type="GO" id="GO:0005634">
    <property type="term" value="C:nucleus"/>
    <property type="evidence" value="ECO:0007669"/>
    <property type="project" value="TreeGrafter"/>
</dbReference>
<dbReference type="Pfam" id="PF00025">
    <property type="entry name" value="Arf"/>
    <property type="match status" value="1"/>
</dbReference>
<protein>
    <recommendedName>
        <fullName evidence="4">GTP-binding protein</fullName>
    </recommendedName>
</protein>
<dbReference type="InterPro" id="IPR006762">
    <property type="entry name" value="Gtr1_RagA"/>
</dbReference>
<dbReference type="GO" id="GO:0003924">
    <property type="term" value="F:GTPase activity"/>
    <property type="evidence" value="ECO:0007669"/>
    <property type="project" value="InterPro"/>
</dbReference>
<evidence type="ECO:0008006" key="4">
    <source>
        <dbReference type="Google" id="ProtNLM"/>
    </source>
</evidence>
<dbReference type="Gene3D" id="3.40.50.300">
    <property type="entry name" value="P-loop containing nucleotide triphosphate hydrolases"/>
    <property type="match status" value="1"/>
</dbReference>
<keyword evidence="2" id="KW-0342">GTP-binding</keyword>
<dbReference type="GO" id="GO:1990131">
    <property type="term" value="C:Gtr1-Gtr2 GTPase complex"/>
    <property type="evidence" value="ECO:0007669"/>
    <property type="project" value="TreeGrafter"/>
</dbReference>
<proteinExistence type="predicted"/>
<dbReference type="GO" id="GO:0005525">
    <property type="term" value="F:GTP binding"/>
    <property type="evidence" value="ECO:0007669"/>
    <property type="project" value="UniProtKB-KW"/>
</dbReference>
<accession>A0A0F9S7F1</accession>
<dbReference type="GO" id="GO:1904263">
    <property type="term" value="P:positive regulation of TORC1 signaling"/>
    <property type="evidence" value="ECO:0007669"/>
    <property type="project" value="TreeGrafter"/>
</dbReference>
<comment type="caution">
    <text evidence="3">The sequence shown here is derived from an EMBL/GenBank/DDBJ whole genome shotgun (WGS) entry which is preliminary data.</text>
</comment>
<evidence type="ECO:0000256" key="2">
    <source>
        <dbReference type="ARBA" id="ARBA00023134"/>
    </source>
</evidence>
<evidence type="ECO:0000256" key="1">
    <source>
        <dbReference type="ARBA" id="ARBA00022741"/>
    </source>
</evidence>
<dbReference type="EMBL" id="LAZR01000543">
    <property type="protein sequence ID" value="KKN64820.1"/>
    <property type="molecule type" value="Genomic_DNA"/>
</dbReference>
<reference evidence="3" key="1">
    <citation type="journal article" date="2015" name="Nature">
        <title>Complex archaea that bridge the gap between prokaryotes and eukaryotes.</title>
        <authorList>
            <person name="Spang A."/>
            <person name="Saw J.H."/>
            <person name="Jorgensen S.L."/>
            <person name="Zaremba-Niedzwiedzka K."/>
            <person name="Martijn J."/>
            <person name="Lind A.E."/>
            <person name="van Eijk R."/>
            <person name="Schleper C."/>
            <person name="Guy L."/>
            <person name="Ettema T.J."/>
        </authorList>
    </citation>
    <scope>NUCLEOTIDE SEQUENCE</scope>
</reference>
<name>A0A0F9S7F1_9ZZZZ</name>
<dbReference type="GO" id="GO:0005764">
    <property type="term" value="C:lysosome"/>
    <property type="evidence" value="ECO:0007669"/>
    <property type="project" value="TreeGrafter"/>
</dbReference>
<sequence>MESFLKIIISGLDNAGKTSILTALDRKYDFAKDIVHLKPTIRVQYHKMNFLASKIILWDMGGQDQYREIYIKYQDVYFDATDLLIYVIDIQDTERFKNSLEYLDAILTFFIESEMDVPLIITFHKFDPELRGNAEILNQIDDLKKKILNKYSNFKILFQQTSIYDIISIIQLVSYGLSVFDDNFFDLSGLLEKFLVEFKSQALIVFDRNGIIISEYYNDIEPDQYVELLESIKEHLFLLKRMEEEPSYEYDHDISTIKHRLFSYLHRLNLKSELFFVSAVTKEHQKEELLEKFPDFLDDLSKILSEMI</sequence>
<dbReference type="PANTHER" id="PTHR11259">
    <property type="entry name" value="RAS-RELATED GTP BINDING RAG/GTR YEAST"/>
    <property type="match status" value="1"/>
</dbReference>
<dbReference type="PANTHER" id="PTHR11259:SF2">
    <property type="entry name" value="GH16429P"/>
    <property type="match status" value="1"/>
</dbReference>
<gene>
    <name evidence="3" type="ORF">LCGC14_0488080</name>
</gene>
<dbReference type="InterPro" id="IPR006689">
    <property type="entry name" value="Small_GTPase_ARF/SAR"/>
</dbReference>
<dbReference type="AlphaFoldDB" id="A0A0F9S7F1"/>
<organism evidence="3">
    <name type="scientific">marine sediment metagenome</name>
    <dbReference type="NCBI Taxonomy" id="412755"/>
    <lineage>
        <taxon>unclassified sequences</taxon>
        <taxon>metagenomes</taxon>
        <taxon>ecological metagenomes</taxon>
    </lineage>
</organism>
<keyword evidence="1" id="KW-0547">Nucleotide-binding</keyword>